<gene>
    <name evidence="5" type="ORF">POM88_049796</name>
</gene>
<evidence type="ECO:0000256" key="2">
    <source>
        <dbReference type="SAM" id="Coils"/>
    </source>
</evidence>
<dbReference type="PROSITE" id="PS50089">
    <property type="entry name" value="ZF_RING_2"/>
    <property type="match status" value="1"/>
</dbReference>
<sequence>MGNGRGKYRRPTRRPQSSGSSKNDRGDVGDRGDIQCDRVNSQVGGQELSCPLGGATNNWLHNFSEEELENFLMNNLQLVYNEAAFRLEYFGYEENVVKDALLKNGYCHGEKDVLSNVLDNTLTYLLNGELDDGRPPFDSLQQLMELSLSYMVYGVQKPNPHLSKRDAMLFLCWYNGLPDQCPEGFNSVKDLARRNGTESADEGCSSNSDKLKIQGNGCSDASLRSETGALIEQNEALQDAKSQDAGRALLDIYRDFNLDESIEYEKDEAIIGLLQLVEDLELQVKERKEWAQQRVGQATTKVGIEVVECNKLRWEREQRLKKGKEMQYRLGQMDYHRRMAVDQLGHINALRSELIFEYDEMSADLEASNLDASDSVRNCAEASKREKKSMKRLLAWEKQKTQLHNETAAMEQQILQLETQLVQVEAAQKDTQSKQKEAQKAKESALAQLEEERRLLKKTDSANKREHSTLHLKIETDVQRHKDELERLELQLSQLNVASKASQLNLHSANFPMVNTEIMETHAGYIEKTFRKLNNQEDYSSDRNCLICAEEEVSVVLLPCAHQVLCLSCSVGRDVCPYCDVPVEDRIKVYDA</sequence>
<protein>
    <submittedName>
        <fullName evidence="5">RING/U-box superfamily protein</fullName>
    </submittedName>
</protein>
<dbReference type="Pfam" id="PF20235">
    <property type="entry name" value="PIR2-like_helical"/>
    <property type="match status" value="1"/>
</dbReference>
<keyword evidence="6" id="KW-1185">Reference proteome</keyword>
<feature type="compositionally biased region" description="Basic and acidic residues" evidence="3">
    <location>
        <begin position="22"/>
        <end position="36"/>
    </location>
</feature>
<feature type="domain" description="RING-type" evidence="4">
    <location>
        <begin position="545"/>
        <end position="580"/>
    </location>
</feature>
<dbReference type="GO" id="GO:0008270">
    <property type="term" value="F:zinc ion binding"/>
    <property type="evidence" value="ECO:0007669"/>
    <property type="project" value="UniProtKB-KW"/>
</dbReference>
<evidence type="ECO:0000259" key="4">
    <source>
        <dbReference type="PROSITE" id="PS50089"/>
    </source>
</evidence>
<keyword evidence="2" id="KW-0175">Coiled coil</keyword>
<feature type="region of interest" description="Disordered" evidence="3">
    <location>
        <begin position="1"/>
        <end position="36"/>
    </location>
</feature>
<feature type="coiled-coil region" evidence="2">
    <location>
        <begin position="400"/>
        <end position="505"/>
    </location>
</feature>
<dbReference type="PANTHER" id="PTHR46405:SF3">
    <property type="entry name" value="RING_U-BOX SUPERFAMILY PROTEIN"/>
    <property type="match status" value="1"/>
</dbReference>
<dbReference type="PANTHER" id="PTHR46405">
    <property type="entry name" value="OS05G0141500 PROTEIN"/>
    <property type="match status" value="1"/>
</dbReference>
<dbReference type="SMART" id="SM00184">
    <property type="entry name" value="RING"/>
    <property type="match status" value="1"/>
</dbReference>
<keyword evidence="1" id="KW-0862">Zinc</keyword>
<dbReference type="AlphaFoldDB" id="A0AAD8GWD1"/>
<dbReference type="Pfam" id="PF13920">
    <property type="entry name" value="zf-C3HC4_3"/>
    <property type="match status" value="1"/>
</dbReference>
<dbReference type="InterPro" id="IPR001841">
    <property type="entry name" value="Znf_RING"/>
</dbReference>
<keyword evidence="1" id="KW-0479">Metal-binding</keyword>
<dbReference type="InterPro" id="IPR013083">
    <property type="entry name" value="Znf_RING/FYVE/PHD"/>
</dbReference>
<reference evidence="5" key="2">
    <citation type="submission" date="2023-05" db="EMBL/GenBank/DDBJ databases">
        <authorList>
            <person name="Schelkunov M.I."/>
        </authorList>
    </citation>
    <scope>NUCLEOTIDE SEQUENCE</scope>
    <source>
        <strain evidence="5">Hsosn_3</strain>
        <tissue evidence="5">Leaf</tissue>
    </source>
</reference>
<evidence type="ECO:0000313" key="6">
    <source>
        <dbReference type="Proteomes" id="UP001237642"/>
    </source>
</evidence>
<dbReference type="SUPFAM" id="SSF57850">
    <property type="entry name" value="RING/U-box"/>
    <property type="match status" value="1"/>
</dbReference>
<dbReference type="InterPro" id="IPR046934">
    <property type="entry name" value="PIR2-like"/>
</dbReference>
<accession>A0AAD8GWD1</accession>
<evidence type="ECO:0000256" key="1">
    <source>
        <dbReference type="PROSITE-ProRule" id="PRU00175"/>
    </source>
</evidence>
<feature type="compositionally biased region" description="Basic residues" evidence="3">
    <location>
        <begin position="1"/>
        <end position="13"/>
    </location>
</feature>
<dbReference type="Gene3D" id="3.30.40.10">
    <property type="entry name" value="Zinc/RING finger domain, C3HC4 (zinc finger)"/>
    <property type="match status" value="1"/>
</dbReference>
<dbReference type="Proteomes" id="UP001237642">
    <property type="component" value="Unassembled WGS sequence"/>
</dbReference>
<dbReference type="InterPro" id="IPR046527">
    <property type="entry name" value="PIR2-like_helical"/>
</dbReference>
<dbReference type="EMBL" id="JAUIZM010000011">
    <property type="protein sequence ID" value="KAK1356540.1"/>
    <property type="molecule type" value="Genomic_DNA"/>
</dbReference>
<evidence type="ECO:0000313" key="5">
    <source>
        <dbReference type="EMBL" id="KAK1356540.1"/>
    </source>
</evidence>
<reference evidence="5" key="1">
    <citation type="submission" date="2023-02" db="EMBL/GenBank/DDBJ databases">
        <title>Genome of toxic invasive species Heracleum sosnowskyi carries increased number of genes despite the absence of recent whole-genome duplications.</title>
        <authorList>
            <person name="Schelkunov M."/>
            <person name="Shtratnikova V."/>
            <person name="Makarenko M."/>
            <person name="Klepikova A."/>
            <person name="Omelchenko D."/>
            <person name="Novikova G."/>
            <person name="Obukhova E."/>
            <person name="Bogdanov V."/>
            <person name="Penin A."/>
            <person name="Logacheva M."/>
        </authorList>
    </citation>
    <scope>NUCLEOTIDE SEQUENCE</scope>
    <source>
        <strain evidence="5">Hsosn_3</strain>
        <tissue evidence="5">Leaf</tissue>
    </source>
</reference>
<keyword evidence="1" id="KW-0863">Zinc-finger</keyword>
<proteinExistence type="predicted"/>
<comment type="caution">
    <text evidence="5">The sequence shown here is derived from an EMBL/GenBank/DDBJ whole genome shotgun (WGS) entry which is preliminary data.</text>
</comment>
<evidence type="ECO:0000256" key="3">
    <source>
        <dbReference type="SAM" id="MobiDB-lite"/>
    </source>
</evidence>
<name>A0AAD8GWD1_9APIA</name>
<organism evidence="5 6">
    <name type="scientific">Heracleum sosnowskyi</name>
    <dbReference type="NCBI Taxonomy" id="360622"/>
    <lineage>
        <taxon>Eukaryota</taxon>
        <taxon>Viridiplantae</taxon>
        <taxon>Streptophyta</taxon>
        <taxon>Embryophyta</taxon>
        <taxon>Tracheophyta</taxon>
        <taxon>Spermatophyta</taxon>
        <taxon>Magnoliopsida</taxon>
        <taxon>eudicotyledons</taxon>
        <taxon>Gunneridae</taxon>
        <taxon>Pentapetalae</taxon>
        <taxon>asterids</taxon>
        <taxon>campanulids</taxon>
        <taxon>Apiales</taxon>
        <taxon>Apiaceae</taxon>
        <taxon>Apioideae</taxon>
        <taxon>apioid superclade</taxon>
        <taxon>Tordylieae</taxon>
        <taxon>Tordyliinae</taxon>
        <taxon>Heracleum</taxon>
    </lineage>
</organism>